<dbReference type="InterPro" id="IPR002068">
    <property type="entry name" value="A-crystallin/Hsp20_dom"/>
</dbReference>
<evidence type="ECO:0000259" key="3">
    <source>
        <dbReference type="PROSITE" id="PS01031"/>
    </source>
</evidence>
<gene>
    <name evidence="4" type="ORF">INR99_15450</name>
</gene>
<reference evidence="4 5" key="1">
    <citation type="submission" date="2020-10" db="EMBL/GenBank/DDBJ databases">
        <title>The genome sequence of Chitinilyticum litopenaei 4Y14.</title>
        <authorList>
            <person name="Liu Y."/>
        </authorList>
    </citation>
    <scope>NUCLEOTIDE SEQUENCE [LARGE SCALE GENOMIC DNA]</scope>
    <source>
        <strain evidence="4 5">4Y14</strain>
    </source>
</reference>
<dbReference type="CDD" id="cd06471">
    <property type="entry name" value="ACD_LpsHSP_like"/>
    <property type="match status" value="1"/>
</dbReference>
<sequence>MNSLIRRKLDNLQEPLGTLDDLFRGFFVRPLDFAAAPQIRVDVKEDDKAYTVHAELAGVKKDDIRVHVDGDLLSISADVKQDKETREGDRVLHSERYFGQVTRSFRLGQNIDEAATTASYKDGVLELVLPKKPAAEKRRQIEIH</sequence>
<evidence type="ECO:0000313" key="4">
    <source>
        <dbReference type="EMBL" id="MBE9610734.1"/>
    </source>
</evidence>
<evidence type="ECO:0000313" key="5">
    <source>
        <dbReference type="Proteomes" id="UP000604481"/>
    </source>
</evidence>
<keyword evidence="5" id="KW-1185">Reference proteome</keyword>
<dbReference type="RefSeq" id="WP_194117279.1">
    <property type="nucleotide sequence ID" value="NZ_JADFUA010000012.1"/>
</dbReference>
<dbReference type="SUPFAM" id="SSF49764">
    <property type="entry name" value="HSP20-like chaperones"/>
    <property type="match status" value="1"/>
</dbReference>
<comment type="caution">
    <text evidence="4">The sequence shown here is derived from an EMBL/GenBank/DDBJ whole genome shotgun (WGS) entry which is preliminary data.</text>
</comment>
<protein>
    <submittedName>
        <fullName evidence="4">Hsp20/alpha crystallin family protein</fullName>
    </submittedName>
</protein>
<comment type="similarity">
    <text evidence="1 2">Belongs to the small heat shock protein (HSP20) family.</text>
</comment>
<dbReference type="InterPro" id="IPR008978">
    <property type="entry name" value="HSP20-like_chaperone"/>
</dbReference>
<evidence type="ECO:0000256" key="1">
    <source>
        <dbReference type="PROSITE-ProRule" id="PRU00285"/>
    </source>
</evidence>
<dbReference type="EMBL" id="JADFUA010000012">
    <property type="protein sequence ID" value="MBE9610734.1"/>
    <property type="molecule type" value="Genomic_DNA"/>
</dbReference>
<accession>A0A8J7KGU8</accession>
<dbReference type="Pfam" id="PF00011">
    <property type="entry name" value="HSP20"/>
    <property type="match status" value="1"/>
</dbReference>
<feature type="domain" description="SHSP" evidence="3">
    <location>
        <begin position="30"/>
        <end position="144"/>
    </location>
</feature>
<organism evidence="4 5">
    <name type="scientific">Chitinilyticum piscinae</name>
    <dbReference type="NCBI Taxonomy" id="2866724"/>
    <lineage>
        <taxon>Bacteria</taxon>
        <taxon>Pseudomonadati</taxon>
        <taxon>Pseudomonadota</taxon>
        <taxon>Betaproteobacteria</taxon>
        <taxon>Neisseriales</taxon>
        <taxon>Chitinibacteraceae</taxon>
        <taxon>Chitinilyticum</taxon>
    </lineage>
</organism>
<dbReference type="PROSITE" id="PS01031">
    <property type="entry name" value="SHSP"/>
    <property type="match status" value="1"/>
</dbReference>
<proteinExistence type="inferred from homology"/>
<evidence type="ECO:0000256" key="2">
    <source>
        <dbReference type="RuleBase" id="RU003616"/>
    </source>
</evidence>
<dbReference type="AlphaFoldDB" id="A0A8J7KGU8"/>
<dbReference type="PANTHER" id="PTHR11527">
    <property type="entry name" value="HEAT-SHOCK PROTEIN 20 FAMILY MEMBER"/>
    <property type="match status" value="1"/>
</dbReference>
<name>A0A8J7KGU8_9NEIS</name>
<dbReference type="InterPro" id="IPR031107">
    <property type="entry name" value="Small_HSP"/>
</dbReference>
<dbReference type="Proteomes" id="UP000604481">
    <property type="component" value="Unassembled WGS sequence"/>
</dbReference>
<dbReference type="Gene3D" id="2.60.40.790">
    <property type="match status" value="1"/>
</dbReference>